<reference evidence="6 7" key="1">
    <citation type="submission" date="2017-07" db="EMBL/GenBank/DDBJ databases">
        <title>Isolation and whole genome analysis of endospore-forming bacteria from heroin.</title>
        <authorList>
            <person name="Kalinowski J."/>
            <person name="Ahrens B."/>
            <person name="Al-Dilaimi A."/>
            <person name="Winkler A."/>
            <person name="Wibberg D."/>
            <person name="Schleenbecker U."/>
            <person name="Ruckert C."/>
            <person name="Wolfel R."/>
            <person name="Grass G."/>
        </authorList>
    </citation>
    <scope>NUCLEOTIDE SEQUENCE [LARGE SCALE GENOMIC DNA]</scope>
    <source>
        <strain evidence="6 7">7539</strain>
    </source>
</reference>
<accession>A0A268P0S8</accession>
<keyword evidence="4" id="KW-0472">Membrane</keyword>
<dbReference type="RefSeq" id="WP_095294347.1">
    <property type="nucleotide sequence ID" value="NZ_NPCC01000012.1"/>
</dbReference>
<keyword evidence="3" id="KW-0735">Signal-anchor</keyword>
<dbReference type="EMBL" id="NPCC01000012">
    <property type="protein sequence ID" value="PAE88925.1"/>
    <property type="molecule type" value="Genomic_DNA"/>
</dbReference>
<organism evidence="6 7">
    <name type="scientific">Shouchella clausii</name>
    <name type="common">Alkalihalobacillus clausii</name>
    <dbReference type="NCBI Taxonomy" id="79880"/>
    <lineage>
        <taxon>Bacteria</taxon>
        <taxon>Bacillati</taxon>
        <taxon>Bacillota</taxon>
        <taxon>Bacilli</taxon>
        <taxon>Bacillales</taxon>
        <taxon>Bacillaceae</taxon>
        <taxon>Shouchella</taxon>
    </lineage>
</organism>
<protein>
    <submittedName>
        <fullName evidence="6">LytR family transcriptional regulator</fullName>
    </submittedName>
</protein>
<dbReference type="GO" id="GO:0071555">
    <property type="term" value="P:cell wall organization"/>
    <property type="evidence" value="ECO:0007669"/>
    <property type="project" value="UniProtKB-KW"/>
</dbReference>
<evidence type="ECO:0000313" key="6">
    <source>
        <dbReference type="EMBL" id="PAE88925.1"/>
    </source>
</evidence>
<dbReference type="Gene3D" id="3.40.630.190">
    <property type="entry name" value="LCP protein"/>
    <property type="match status" value="1"/>
</dbReference>
<dbReference type="PANTHER" id="PTHR33392:SF6">
    <property type="entry name" value="POLYISOPRENYL-TEICHOIC ACID--PEPTIDOGLYCAN TEICHOIC ACID TRANSFERASE TAGU"/>
    <property type="match status" value="1"/>
</dbReference>
<proteinExistence type="inferred from homology"/>
<evidence type="ECO:0000256" key="3">
    <source>
        <dbReference type="ARBA" id="ARBA00022968"/>
    </source>
</evidence>
<name>A0A268P0S8_SHOCL</name>
<dbReference type="PANTHER" id="PTHR33392">
    <property type="entry name" value="POLYISOPRENYL-TEICHOIC ACID--PEPTIDOGLYCAN TEICHOIC ACID TRANSFERASE TAGU"/>
    <property type="match status" value="1"/>
</dbReference>
<dbReference type="AlphaFoldDB" id="A0A268P0S8"/>
<dbReference type="InterPro" id="IPR050922">
    <property type="entry name" value="LytR/CpsA/Psr_CW_biosynth"/>
</dbReference>
<evidence type="ECO:0000256" key="2">
    <source>
        <dbReference type="ARBA" id="ARBA00022692"/>
    </source>
</evidence>
<dbReference type="InterPro" id="IPR004474">
    <property type="entry name" value="LytR_CpsA_psr"/>
</dbReference>
<evidence type="ECO:0000256" key="4">
    <source>
        <dbReference type="ARBA" id="ARBA00022989"/>
    </source>
</evidence>
<evidence type="ECO:0000259" key="5">
    <source>
        <dbReference type="Pfam" id="PF03816"/>
    </source>
</evidence>
<dbReference type="NCBIfam" id="TIGR00350">
    <property type="entry name" value="lytR_cpsA_psr"/>
    <property type="match status" value="1"/>
</dbReference>
<dbReference type="Proteomes" id="UP000216207">
    <property type="component" value="Unassembled WGS sequence"/>
</dbReference>
<sequence length="307" mass="34033">MKKKTVLKVIALLFGLLFLSVIGYGIYLYNDIRHTANEMYDPLPNREGASPLRPASLQVGEPMSILLTGVDLTEGREDEVVGRADSIMVLTLNPAEGTTKMLSIPRDTRAEIVGRGTVEKINHAHAYGGAQMLIDSIEEAYGIPIDHYASINMAGFERLIDAFGGVTVYNDFEFEMDGSHFPEGTIELNGEEALKYTRMRYDDPRGDAGRANRQRDIIDALMQEAASLGSITKVGEILDVLGTTVRTDLSLDVMWDYQSEYRPALGSTEQIEVSYTGETIDGIWYAIVSDEEKARVRNEMLSHLGLE</sequence>
<feature type="domain" description="Cell envelope-related transcriptional attenuator" evidence="5">
    <location>
        <begin position="83"/>
        <end position="226"/>
    </location>
</feature>
<comment type="caution">
    <text evidence="6">The sequence shown here is derived from an EMBL/GenBank/DDBJ whole genome shotgun (WGS) entry which is preliminary data.</text>
</comment>
<evidence type="ECO:0000313" key="7">
    <source>
        <dbReference type="Proteomes" id="UP000216207"/>
    </source>
</evidence>
<keyword evidence="2" id="KW-0812">Transmembrane</keyword>
<gene>
    <name evidence="6" type="ORF">CHH72_11160</name>
</gene>
<comment type="similarity">
    <text evidence="1">Belongs to the LytR/CpsA/Psr (LCP) family.</text>
</comment>
<evidence type="ECO:0000256" key="1">
    <source>
        <dbReference type="ARBA" id="ARBA00006068"/>
    </source>
</evidence>
<keyword evidence="4" id="KW-1133">Transmembrane helix</keyword>
<dbReference type="Pfam" id="PF03816">
    <property type="entry name" value="LytR_cpsA_psr"/>
    <property type="match status" value="1"/>
</dbReference>